<dbReference type="EMBL" id="MOMC01000032">
    <property type="protein sequence ID" value="ONH29477.1"/>
    <property type="molecule type" value="Genomic_DNA"/>
</dbReference>
<keyword evidence="3" id="KW-1185">Reference proteome</keyword>
<organism evidence="2 3">
    <name type="scientific">Pseudofrankia asymbiotica</name>
    <dbReference type="NCBI Taxonomy" id="1834516"/>
    <lineage>
        <taxon>Bacteria</taxon>
        <taxon>Bacillati</taxon>
        <taxon>Actinomycetota</taxon>
        <taxon>Actinomycetes</taxon>
        <taxon>Frankiales</taxon>
        <taxon>Frankiaceae</taxon>
        <taxon>Pseudofrankia</taxon>
    </lineage>
</organism>
<gene>
    <name evidence="2" type="ORF">BL253_16500</name>
</gene>
<comment type="caution">
    <text evidence="2">The sequence shown here is derived from an EMBL/GenBank/DDBJ whole genome shotgun (WGS) entry which is preliminary data.</text>
</comment>
<dbReference type="OrthoDB" id="3216171at2"/>
<keyword evidence="1" id="KW-0732">Signal</keyword>
<evidence type="ECO:0000313" key="3">
    <source>
        <dbReference type="Proteomes" id="UP000188929"/>
    </source>
</evidence>
<accession>A0A1V2IA13</accession>
<feature type="signal peptide" evidence="1">
    <location>
        <begin position="1"/>
        <end position="31"/>
    </location>
</feature>
<feature type="chain" id="PRO_5013319212" evidence="1">
    <location>
        <begin position="32"/>
        <end position="304"/>
    </location>
</feature>
<protein>
    <submittedName>
        <fullName evidence="2">Uncharacterized protein</fullName>
    </submittedName>
</protein>
<proteinExistence type="predicted"/>
<sequence>MALGVSVPRKAVPLLVAVVAFLVLLSNTALAADTTQYAINPTRGNGVAIPFEGYTDQHGNPVPISGAVGVDLVFGSGSNQYLPCQNFNPSTGTGDTFVNACQTPSSYATYTRFPVGGGLLFPHGYFMGNTQPDLVHGGMLTTNWGARATSLSVEFYPQQDLDSVYVHPRFDVNRFDHHANGWTYSPAVGRITLATLADPGTTHFGGRLTDAGRAVAPGRARITIFGGEAHSSTGYRIASFAVVTSTGTDRWDSGAMYAGGQQIYILDTVTHQQCVSGHSLITGAIDIDLARPGFGDANARCSAV</sequence>
<dbReference type="AlphaFoldDB" id="A0A1V2IA13"/>
<reference evidence="3" key="1">
    <citation type="submission" date="2016-10" db="EMBL/GenBank/DDBJ databases">
        <title>Frankia sp. NRRL B-16386 Genome sequencing.</title>
        <authorList>
            <person name="Ghodhbane-Gtari F."/>
            <person name="Swanson E."/>
            <person name="Gueddou A."/>
            <person name="Hezbri K."/>
            <person name="Ktari K."/>
            <person name="Nouioui I."/>
            <person name="Morris K."/>
            <person name="Simpson S."/>
            <person name="Abebe-Akele F."/>
            <person name="Thomas K."/>
            <person name="Gtari M."/>
            <person name="Tisa L.S."/>
        </authorList>
    </citation>
    <scope>NUCLEOTIDE SEQUENCE [LARGE SCALE GENOMIC DNA]</scope>
    <source>
        <strain evidence="3">NRRL B-16386</strain>
    </source>
</reference>
<evidence type="ECO:0000256" key="1">
    <source>
        <dbReference type="SAM" id="SignalP"/>
    </source>
</evidence>
<dbReference type="Proteomes" id="UP000188929">
    <property type="component" value="Unassembled WGS sequence"/>
</dbReference>
<evidence type="ECO:0000313" key="2">
    <source>
        <dbReference type="EMBL" id="ONH29477.1"/>
    </source>
</evidence>
<name>A0A1V2IA13_9ACTN</name>